<evidence type="ECO:0000313" key="1">
    <source>
        <dbReference type="EMBL" id="EJK55043.1"/>
    </source>
</evidence>
<dbReference type="eggNOG" id="ENOG502QSQ8">
    <property type="taxonomic scope" value="Eukaryota"/>
</dbReference>
<feature type="non-terminal residue" evidence="1">
    <location>
        <position position="188"/>
    </location>
</feature>
<keyword evidence="2" id="KW-1185">Reference proteome</keyword>
<name>K0RMR8_THAOC</name>
<protein>
    <submittedName>
        <fullName evidence="1">Uncharacterized protein</fullName>
    </submittedName>
</protein>
<dbReference type="AlphaFoldDB" id="K0RMR8"/>
<sequence>MTQLLEFGADAESRSSSGITAIEMLFGDGNFEEGVLCSRARLLLSWGVTFIHDGDERKFCIFKAREWGYHNFADLFKSELGGRRCEIVNHSSRPELDGKTCVADEYLPSSNQYKVTLETKSQEVVQERPHNPARNEECKAFVAALNNNEETQPAVTEESEAAAEQAVQLSCWQSWASIVRQAKLQVEG</sequence>
<proteinExistence type="predicted"/>
<reference evidence="1 2" key="1">
    <citation type="journal article" date="2012" name="Genome Biol.">
        <title>Genome and low-iron response of an oceanic diatom adapted to chronic iron limitation.</title>
        <authorList>
            <person name="Lommer M."/>
            <person name="Specht M."/>
            <person name="Roy A.S."/>
            <person name="Kraemer L."/>
            <person name="Andreson R."/>
            <person name="Gutowska M.A."/>
            <person name="Wolf J."/>
            <person name="Bergner S.V."/>
            <person name="Schilhabel M.B."/>
            <person name="Klostermeier U.C."/>
            <person name="Beiko R.G."/>
            <person name="Rosenstiel P."/>
            <person name="Hippler M."/>
            <person name="Laroche J."/>
        </authorList>
    </citation>
    <scope>NUCLEOTIDE SEQUENCE [LARGE SCALE GENOMIC DNA]</scope>
    <source>
        <strain evidence="1 2">CCMP1005</strain>
    </source>
</reference>
<comment type="caution">
    <text evidence="1">The sequence shown here is derived from an EMBL/GenBank/DDBJ whole genome shotgun (WGS) entry which is preliminary data.</text>
</comment>
<organism evidence="1 2">
    <name type="scientific">Thalassiosira oceanica</name>
    <name type="common">Marine diatom</name>
    <dbReference type="NCBI Taxonomy" id="159749"/>
    <lineage>
        <taxon>Eukaryota</taxon>
        <taxon>Sar</taxon>
        <taxon>Stramenopiles</taxon>
        <taxon>Ochrophyta</taxon>
        <taxon>Bacillariophyta</taxon>
        <taxon>Coscinodiscophyceae</taxon>
        <taxon>Thalassiosirophycidae</taxon>
        <taxon>Thalassiosirales</taxon>
        <taxon>Thalassiosiraceae</taxon>
        <taxon>Thalassiosira</taxon>
    </lineage>
</organism>
<dbReference type="EMBL" id="AGNL01034833">
    <property type="protein sequence ID" value="EJK55043.1"/>
    <property type="molecule type" value="Genomic_DNA"/>
</dbReference>
<accession>K0RMR8</accession>
<evidence type="ECO:0000313" key="2">
    <source>
        <dbReference type="Proteomes" id="UP000266841"/>
    </source>
</evidence>
<dbReference type="Proteomes" id="UP000266841">
    <property type="component" value="Unassembled WGS sequence"/>
</dbReference>
<gene>
    <name evidence="1" type="ORF">THAOC_25267</name>
</gene>